<evidence type="ECO:0000313" key="2">
    <source>
        <dbReference type="Proteomes" id="UP000504636"/>
    </source>
</evidence>
<dbReference type="EMBL" id="MU003711">
    <property type="protein sequence ID" value="KAF2804843.1"/>
    <property type="molecule type" value="Genomic_DNA"/>
</dbReference>
<evidence type="ECO:0000313" key="3">
    <source>
        <dbReference type="RefSeq" id="XP_033571807.1"/>
    </source>
</evidence>
<name>A0A6A6Y8F6_9PEZI</name>
<gene>
    <name evidence="1 3" type="ORF">BDZ99DRAFT_144186</name>
</gene>
<dbReference type="Proteomes" id="UP000504636">
    <property type="component" value="Unplaced"/>
</dbReference>
<evidence type="ECO:0000313" key="1">
    <source>
        <dbReference type="EMBL" id="KAF2804843.1"/>
    </source>
</evidence>
<reference evidence="3" key="3">
    <citation type="submission" date="2025-04" db="UniProtKB">
        <authorList>
            <consortium name="RefSeq"/>
        </authorList>
    </citation>
    <scope>IDENTIFICATION</scope>
    <source>
        <strain evidence="3">CBS 304.34</strain>
    </source>
</reference>
<reference evidence="1 3" key="1">
    <citation type="journal article" date="2020" name="Stud. Mycol.">
        <title>101 Dothideomycetes genomes: a test case for predicting lifestyles and emergence of pathogens.</title>
        <authorList>
            <person name="Haridas S."/>
            <person name="Albert R."/>
            <person name="Binder M."/>
            <person name="Bloem J."/>
            <person name="Labutti K."/>
            <person name="Salamov A."/>
            <person name="Andreopoulos B."/>
            <person name="Baker S."/>
            <person name="Barry K."/>
            <person name="Bills G."/>
            <person name="Bluhm B."/>
            <person name="Cannon C."/>
            <person name="Castanera R."/>
            <person name="Culley D."/>
            <person name="Daum C."/>
            <person name="Ezra D."/>
            <person name="Gonzalez J."/>
            <person name="Henrissat B."/>
            <person name="Kuo A."/>
            <person name="Liang C."/>
            <person name="Lipzen A."/>
            <person name="Lutzoni F."/>
            <person name="Magnuson J."/>
            <person name="Mondo S."/>
            <person name="Nolan M."/>
            <person name="Ohm R."/>
            <person name="Pangilinan J."/>
            <person name="Park H.-J."/>
            <person name="Ramirez L."/>
            <person name="Alfaro M."/>
            <person name="Sun H."/>
            <person name="Tritt A."/>
            <person name="Yoshinaga Y."/>
            <person name="Zwiers L.-H."/>
            <person name="Turgeon B."/>
            <person name="Goodwin S."/>
            <person name="Spatafora J."/>
            <person name="Crous P."/>
            <person name="Grigoriev I."/>
        </authorList>
    </citation>
    <scope>NUCLEOTIDE SEQUENCE</scope>
    <source>
        <strain evidence="1 3">CBS 304.34</strain>
    </source>
</reference>
<proteinExistence type="predicted"/>
<dbReference type="RefSeq" id="XP_033571807.1">
    <property type="nucleotide sequence ID" value="XM_033712718.1"/>
</dbReference>
<protein>
    <submittedName>
        <fullName evidence="1 3">Uncharacterized protein</fullName>
    </submittedName>
</protein>
<accession>A0A6A6Y8F6</accession>
<keyword evidence="2" id="KW-1185">Reference proteome</keyword>
<dbReference type="AlphaFoldDB" id="A0A6A6Y8F6"/>
<dbReference type="GeneID" id="54453611"/>
<organism evidence="1">
    <name type="scientific">Mytilinidion resinicola</name>
    <dbReference type="NCBI Taxonomy" id="574789"/>
    <lineage>
        <taxon>Eukaryota</taxon>
        <taxon>Fungi</taxon>
        <taxon>Dikarya</taxon>
        <taxon>Ascomycota</taxon>
        <taxon>Pezizomycotina</taxon>
        <taxon>Dothideomycetes</taxon>
        <taxon>Pleosporomycetidae</taxon>
        <taxon>Mytilinidiales</taxon>
        <taxon>Mytilinidiaceae</taxon>
        <taxon>Mytilinidion</taxon>
    </lineage>
</organism>
<reference evidence="3" key="2">
    <citation type="submission" date="2020-04" db="EMBL/GenBank/DDBJ databases">
        <authorList>
            <consortium name="NCBI Genome Project"/>
        </authorList>
    </citation>
    <scope>NUCLEOTIDE SEQUENCE</scope>
    <source>
        <strain evidence="3">CBS 304.34</strain>
    </source>
</reference>
<sequence>MESWHSMFITFQPFITPTLAYLGNFSNLASKIESWQPDFEERQDSVGVCLYHFPTLDFTPHFYLCYTSRSISSYNSRLAIMKVCLKWSGLEHAGLQSLSSWAPFSRPESLLSCFNLWDTRGKQHKEKEIQVRRLLSIYTLELKPTCDPIRTRDSPFSINIT</sequence>